<evidence type="ECO:0000313" key="2">
    <source>
        <dbReference type="Proteomes" id="UP000272400"/>
    </source>
</evidence>
<dbReference type="Proteomes" id="UP000272400">
    <property type="component" value="Unassembled WGS sequence"/>
</dbReference>
<dbReference type="AlphaFoldDB" id="A0A3N1D8F8"/>
<proteinExistence type="predicted"/>
<reference evidence="1 2" key="1">
    <citation type="submission" date="2018-11" db="EMBL/GenBank/DDBJ databases">
        <title>Sequencing the genomes of 1000 actinobacteria strains.</title>
        <authorList>
            <person name="Klenk H.-P."/>
        </authorList>
    </citation>
    <scope>NUCLEOTIDE SEQUENCE [LARGE SCALE GENOMIC DNA]</scope>
    <source>
        <strain evidence="1 2">DSM 44254</strain>
    </source>
</reference>
<accession>A0A3N1D8F8</accession>
<organism evidence="1 2">
    <name type="scientific">Actinocorallia herbida</name>
    <dbReference type="NCBI Taxonomy" id="58109"/>
    <lineage>
        <taxon>Bacteria</taxon>
        <taxon>Bacillati</taxon>
        <taxon>Actinomycetota</taxon>
        <taxon>Actinomycetes</taxon>
        <taxon>Streptosporangiales</taxon>
        <taxon>Thermomonosporaceae</taxon>
        <taxon>Actinocorallia</taxon>
    </lineage>
</organism>
<protein>
    <submittedName>
        <fullName evidence="1">Uncharacterized protein YdeI (YjbR/CyaY-like superfamily)</fullName>
    </submittedName>
</protein>
<dbReference type="OrthoDB" id="9796999at2"/>
<keyword evidence="2" id="KW-1185">Reference proteome</keyword>
<sequence length="205" mass="22063">MDGETGVREQAAGAAGGDGLPTLEFATAADFEAWLEAEHGTAAGVWIKVAKKGSGVASVTTAEALDHALCFGWIDGQRKALDAVHFLQKYTPRRPRSRWSKINTEKVAALEARGLMRPAGLAQVEAAKADGRWAAAYAPQSSREVPPDLQAALDTEPEAAAFFATLSSQNRFAIVFRIEEAKRAATRSARIEKFVLMLKEGKTLH</sequence>
<dbReference type="RefSeq" id="WP_123668833.1">
    <property type="nucleotide sequence ID" value="NZ_RJKE01000001.1"/>
</dbReference>
<gene>
    <name evidence="1" type="ORF">EDD29_7503</name>
</gene>
<evidence type="ECO:0000313" key="1">
    <source>
        <dbReference type="EMBL" id="ROO89795.1"/>
    </source>
</evidence>
<name>A0A3N1D8F8_9ACTN</name>
<comment type="caution">
    <text evidence="1">The sequence shown here is derived from an EMBL/GenBank/DDBJ whole genome shotgun (WGS) entry which is preliminary data.</text>
</comment>
<dbReference type="Pfam" id="PF13376">
    <property type="entry name" value="OmdA"/>
    <property type="match status" value="1"/>
</dbReference>
<dbReference type="EMBL" id="RJKE01000001">
    <property type="protein sequence ID" value="ROO89795.1"/>
    <property type="molecule type" value="Genomic_DNA"/>
</dbReference>